<sequence>MVVSFFVLDLPRRAFVCAWIAIVLAHVGCAACLGVITAAHVVLAHPFLSFYADLATSGQSHRLPIVSYLHGSLGAMHIARVVHILWLCWRSRRLVLAAPTAKRDPTWRNLSAPRASRRLSIRALWNLLLHRRKGLFGVESTHFETLFTARECAEISALTYQVFKYSQHIAKQDVNRLAVAMLVLNCWSVGFAQLVYQRSPAKARVACLVVDFLLAFSCVLLVPLVILRPYIQALDLESFKFDYRLVYDDIGFTDLITESRQIFSTTTVDLLAKVVAHLSIWTGLVSVSTLLVPTTRVRPEGDASFSAVRRRGHWSVDHGVAGHAAVMPARQWSSLVQAHESNELVKTRLASRHHKALHTVMALWGLAVILLHCLAGRASLPQGAASAQLRCKQRLRPWFRTAMTCSVVSVRCDDSPTSDGSIAADALDVFDPDGVRVLLIAHCPSLRMPPSLGRFRNLLGVDVFNSTIIEWSIEGAGLTKENHPHMIYAALFLVDMARVPDGLNHGSLPPGLADIEISFSNLTTLPDDIAEHWARVSTLYIEHSRLQQIPQAIVELAARGTFYDFSVFGNDIAEVPATLFFGRTSLVEIFSVGLSHNPIARLPEPQATQRQQPFITIGFLSLESTLIETLPPAPADNSQLALCSVQDDDEMLLPPPATTSLRVVPVTWAQYRKLWIVVLGVRLACALFLTYTTRLYIFLATDDMAYLSSTLLPRATRRDKGSGYERGTLQSFAASFAVLAAAHWWDIGVMLVYSVLCREFVFDEMRRQLQIEVTPSFRPDAPPQLKRILSRSLLPAPQESAPVTQRVSVRVMRVLRRLWARLFGRYGLFGVESEFFEWRFLLRELAEIVSQSVQTWNASHLIQTPWINTLYVTLLALNCWSTLVIRQVCAWYFHTRGRAPSSNTGRHSLAGSVVSQIETTATGEPRPRPPVVKPHAALLERVLCISADIVFDAGNCMVLPLLLFLPYYRVFRLDTHSFPSELLYDDEWFVNLVREAQQVLCVSWVDLVFTWVPHAGIYLSISSLVKLVAPPTRRKTFRRRRRSHERTTSVAPQSATVAPALGALSVVRGKRDRQHRLQMLLHVLIALWGVALVALHVHARSVQARHALPNNAASVWQEACMLRVRPWLTQKAACSIVVVNCFRLPSSTSVDDVLRDLDDETLALLIFSHCPSLALTPSLQRFSGLLGLEIFNCTLVAWPEEAKIDATRHADLLYIILAHSVVLSPGIPAGLATGPLPHGLVDIEIVATNLTTLQPDLHERWHAMTLLYLERCGFTAFPETLAMLHVTDLSLVGNAIPSLETGAWQSNESKAALSSLAIGYNPLTTLPVHGLGGGSRLWTLALEGTLVTAEVVPPWLATSVDQVFAAHTPWCDAIAASRPSWLSCDDSNPFAGGKFPYAFVASKRPL</sequence>
<keyword evidence="3" id="KW-1185">Reference proteome</keyword>
<organism evidence="2 3">
    <name type="scientific">Pythium insidiosum</name>
    <name type="common">Pythiosis disease agent</name>
    <dbReference type="NCBI Taxonomy" id="114742"/>
    <lineage>
        <taxon>Eukaryota</taxon>
        <taxon>Sar</taxon>
        <taxon>Stramenopiles</taxon>
        <taxon>Oomycota</taxon>
        <taxon>Peronosporomycetes</taxon>
        <taxon>Pythiales</taxon>
        <taxon>Pythiaceae</taxon>
        <taxon>Pythium</taxon>
    </lineage>
</organism>
<keyword evidence="1" id="KW-0812">Transmembrane</keyword>
<feature type="transmembrane region" description="Helical" evidence="1">
    <location>
        <begin position="732"/>
        <end position="756"/>
    </location>
</feature>
<feature type="transmembrane region" description="Helical" evidence="1">
    <location>
        <begin position="68"/>
        <end position="89"/>
    </location>
</feature>
<feature type="transmembrane region" description="Helical" evidence="1">
    <location>
        <begin position="949"/>
        <end position="968"/>
    </location>
</feature>
<evidence type="ECO:0000256" key="1">
    <source>
        <dbReference type="SAM" id="Phobius"/>
    </source>
</evidence>
<evidence type="ECO:0000313" key="2">
    <source>
        <dbReference type="EMBL" id="KAJ0394364.1"/>
    </source>
</evidence>
<protein>
    <submittedName>
        <fullName evidence="2">Uncharacterized protein</fullName>
    </submittedName>
</protein>
<dbReference type="InterPro" id="IPR032675">
    <property type="entry name" value="LRR_dom_sf"/>
</dbReference>
<dbReference type="SUPFAM" id="SSF52058">
    <property type="entry name" value="L domain-like"/>
    <property type="match status" value="2"/>
</dbReference>
<proteinExistence type="predicted"/>
<dbReference type="Gene3D" id="3.80.10.10">
    <property type="entry name" value="Ribonuclease Inhibitor"/>
    <property type="match status" value="2"/>
</dbReference>
<feature type="transmembrane region" description="Helical" evidence="1">
    <location>
        <begin position="177"/>
        <end position="196"/>
    </location>
</feature>
<feature type="transmembrane region" description="Helical" evidence="1">
    <location>
        <begin position="15"/>
        <end position="48"/>
    </location>
</feature>
<evidence type="ECO:0000313" key="3">
    <source>
        <dbReference type="Proteomes" id="UP001209570"/>
    </source>
</evidence>
<dbReference type="Proteomes" id="UP001209570">
    <property type="component" value="Unassembled WGS sequence"/>
</dbReference>
<feature type="transmembrane region" description="Helical" evidence="1">
    <location>
        <begin position="208"/>
        <end position="231"/>
    </location>
</feature>
<dbReference type="EMBL" id="JAKCXM010000415">
    <property type="protein sequence ID" value="KAJ0394364.1"/>
    <property type="molecule type" value="Genomic_DNA"/>
</dbReference>
<accession>A0AAD5LV95</accession>
<keyword evidence="1" id="KW-0472">Membrane</keyword>
<reference evidence="2" key="1">
    <citation type="submission" date="2021-12" db="EMBL/GenBank/DDBJ databases">
        <title>Prjna785345.</title>
        <authorList>
            <person name="Rujirawat T."/>
            <person name="Krajaejun T."/>
        </authorList>
    </citation>
    <scope>NUCLEOTIDE SEQUENCE</scope>
    <source>
        <strain evidence="2">Pi057C3</strain>
    </source>
</reference>
<keyword evidence="1" id="KW-1133">Transmembrane helix</keyword>
<name>A0AAD5LV95_PYTIN</name>
<feature type="transmembrane region" description="Helical" evidence="1">
    <location>
        <begin position="1008"/>
        <end position="1029"/>
    </location>
</feature>
<comment type="caution">
    <text evidence="2">The sequence shown here is derived from an EMBL/GenBank/DDBJ whole genome shotgun (WGS) entry which is preliminary data.</text>
</comment>
<feature type="transmembrane region" description="Helical" evidence="1">
    <location>
        <begin position="1079"/>
        <end position="1097"/>
    </location>
</feature>
<feature type="transmembrane region" description="Helical" evidence="1">
    <location>
        <begin position="674"/>
        <end position="699"/>
    </location>
</feature>
<gene>
    <name evidence="2" type="ORF">P43SY_006605</name>
</gene>